<dbReference type="PROSITE" id="PS00903">
    <property type="entry name" value="CYT_DCMP_DEAMINASES_1"/>
    <property type="match status" value="1"/>
</dbReference>
<organism evidence="1">
    <name type="scientific">Klosneuvirus KNV1</name>
    <dbReference type="NCBI Taxonomy" id="1977640"/>
    <lineage>
        <taxon>Viruses</taxon>
        <taxon>Varidnaviria</taxon>
        <taxon>Bamfordvirae</taxon>
        <taxon>Nucleocytoviricota</taxon>
        <taxon>Megaviricetes</taxon>
        <taxon>Imitervirales</taxon>
        <taxon>Mimiviridae</taxon>
        <taxon>Klosneuvirinae</taxon>
        <taxon>Klosneuvirus</taxon>
    </lineage>
</organism>
<dbReference type="GO" id="GO:0008270">
    <property type="term" value="F:zinc ion binding"/>
    <property type="evidence" value="ECO:0007669"/>
    <property type="project" value="InterPro"/>
</dbReference>
<sequence>MGENSTREARNGCCYGLHAEMDAIRKLPPIPLKAKKKKINLVVIRVDRFGNLRNSGPCFKCIQYMQRLNTTTSYKIENVYYSNQDGNIIMAKLSELVDQENKHISYAFRQKASRVQE</sequence>
<dbReference type="EMBL" id="KY684109">
    <property type="protein sequence ID" value="ARF11632.1"/>
    <property type="molecule type" value="Genomic_DNA"/>
</dbReference>
<dbReference type="SUPFAM" id="SSF53927">
    <property type="entry name" value="Cytidine deaminase-like"/>
    <property type="match status" value="1"/>
</dbReference>
<reference evidence="1" key="1">
    <citation type="journal article" date="2017" name="Science">
        <title>Giant viruses with an expanded complement of translation system components.</title>
        <authorList>
            <person name="Schulz F."/>
            <person name="Yutin N."/>
            <person name="Ivanova N.N."/>
            <person name="Ortega D.R."/>
            <person name="Lee T.K."/>
            <person name="Vierheilig J."/>
            <person name="Daims H."/>
            <person name="Horn M."/>
            <person name="Wagner M."/>
            <person name="Jensen G.J."/>
            <person name="Kyrpides N.C."/>
            <person name="Koonin E.V."/>
            <person name="Woyke T."/>
        </authorList>
    </citation>
    <scope>NUCLEOTIDE SEQUENCE</scope>
    <source>
        <strain evidence="1">KNV1</strain>
    </source>
</reference>
<evidence type="ECO:0008006" key="2">
    <source>
        <dbReference type="Google" id="ProtNLM"/>
    </source>
</evidence>
<protein>
    <recommendedName>
        <fullName evidence="2">Cytidine deaminase</fullName>
    </recommendedName>
</protein>
<proteinExistence type="predicted"/>
<dbReference type="InterPro" id="IPR016192">
    <property type="entry name" value="APOBEC/CMP_deaminase_Zn-bd"/>
</dbReference>
<name>A0A1V0SIT0_9VIRU</name>
<dbReference type="InterPro" id="IPR016193">
    <property type="entry name" value="Cytidine_deaminase-like"/>
</dbReference>
<evidence type="ECO:0000313" key="1">
    <source>
        <dbReference type="EMBL" id="ARF11632.1"/>
    </source>
</evidence>
<accession>A0A1V0SIT0</accession>
<dbReference type="GO" id="GO:0016787">
    <property type="term" value="F:hydrolase activity"/>
    <property type="evidence" value="ECO:0007669"/>
    <property type="project" value="InterPro"/>
</dbReference>
<gene>
    <name evidence="1" type="ORF">Klosneuvirus_2_68</name>
</gene>